<keyword evidence="8" id="KW-0594">Phospholipid biosynthesis</keyword>
<dbReference type="AlphaFoldDB" id="A0A380TAG4"/>
<keyword evidence="5 10" id="KW-1133">Transmembrane helix</keyword>
<evidence type="ECO:0000256" key="4">
    <source>
        <dbReference type="ARBA" id="ARBA00022692"/>
    </source>
</evidence>
<dbReference type="GO" id="GO:0008654">
    <property type="term" value="P:phospholipid biosynthetic process"/>
    <property type="evidence" value="ECO:0007669"/>
    <property type="project" value="UniProtKB-KW"/>
</dbReference>
<feature type="transmembrane region" description="Helical" evidence="10">
    <location>
        <begin position="21"/>
        <end position="38"/>
    </location>
</feature>
<dbReference type="InterPro" id="IPR050324">
    <property type="entry name" value="CDP-alcohol_PTase-I"/>
</dbReference>
<feature type="transmembrane region" description="Helical" evidence="10">
    <location>
        <begin position="137"/>
        <end position="159"/>
    </location>
</feature>
<dbReference type="InterPro" id="IPR048254">
    <property type="entry name" value="CDP_ALCOHOL_P_TRANSF_CS"/>
</dbReference>
<evidence type="ECO:0000256" key="10">
    <source>
        <dbReference type="SAM" id="Phobius"/>
    </source>
</evidence>
<evidence type="ECO:0000256" key="5">
    <source>
        <dbReference type="ARBA" id="ARBA00022989"/>
    </source>
</evidence>
<evidence type="ECO:0000256" key="2">
    <source>
        <dbReference type="ARBA" id="ARBA00022516"/>
    </source>
</evidence>
<accession>A0A380TAG4</accession>
<feature type="transmembrane region" description="Helical" evidence="10">
    <location>
        <begin position="197"/>
        <end position="215"/>
    </location>
</feature>
<organism evidence="12">
    <name type="scientific">metagenome</name>
    <dbReference type="NCBI Taxonomy" id="256318"/>
    <lineage>
        <taxon>unclassified sequences</taxon>
        <taxon>metagenomes</taxon>
    </lineage>
</organism>
<dbReference type="InterPro" id="IPR000462">
    <property type="entry name" value="CDP-OH_P_trans"/>
</dbReference>
<name>A0A380TAG4_9ZZZZ</name>
<dbReference type="Gene3D" id="1.20.120.1760">
    <property type="match status" value="1"/>
</dbReference>
<evidence type="ECO:0000259" key="11">
    <source>
        <dbReference type="Pfam" id="PF08009"/>
    </source>
</evidence>
<evidence type="ECO:0000256" key="7">
    <source>
        <dbReference type="ARBA" id="ARBA00023136"/>
    </source>
</evidence>
<comment type="subcellular location">
    <subcellularLocation>
        <location evidence="1">Membrane</location>
        <topology evidence="1">Multi-pass membrane protein</topology>
    </subcellularLocation>
</comment>
<dbReference type="PANTHER" id="PTHR14269">
    <property type="entry name" value="CDP-DIACYLGLYCEROL--GLYCEROL-3-PHOSPHATE 3-PHOSPHATIDYLTRANSFERASE-RELATED"/>
    <property type="match status" value="1"/>
</dbReference>
<feature type="transmembrane region" description="Helical" evidence="10">
    <location>
        <begin position="165"/>
        <end position="185"/>
    </location>
</feature>
<evidence type="ECO:0000256" key="1">
    <source>
        <dbReference type="ARBA" id="ARBA00004141"/>
    </source>
</evidence>
<keyword evidence="9" id="KW-1208">Phospholipid metabolism</keyword>
<dbReference type="Pfam" id="PF08009">
    <property type="entry name" value="CDP-OH_P_tran_2"/>
    <property type="match status" value="1"/>
</dbReference>
<keyword evidence="6" id="KW-0443">Lipid metabolism</keyword>
<dbReference type="InterPro" id="IPR012616">
    <property type="entry name" value="CDP-OH_P_trans_C"/>
</dbReference>
<dbReference type="InterPro" id="IPR043130">
    <property type="entry name" value="CDP-OH_PTrfase_TM_dom"/>
</dbReference>
<dbReference type="EMBL" id="UIDG01000074">
    <property type="protein sequence ID" value="SUS05027.1"/>
    <property type="molecule type" value="Genomic_DNA"/>
</dbReference>
<protein>
    <submittedName>
        <fullName evidence="12">CDP-diacylglycerol--serine O-phosphatidyltransferase</fullName>
    </submittedName>
</protein>
<evidence type="ECO:0000256" key="6">
    <source>
        <dbReference type="ARBA" id="ARBA00023098"/>
    </source>
</evidence>
<sequence length="258" mass="28217">MQIRRGQSLKVLHINRMIPSILTLLALSAGLNALRFALEERWEHAVLAIVAAGVFDALDGRIARMLKGTSKFGAELDSLSDFLCFGVAPAITLYLWAWADSGRFGWFLVMLLCTSSALRLARFNSDIGGEEPPWSQNFFVGVPAPAGAGTVLLPMVLWFHFESDVLRNPVLVGTFITVGALLQVSRVRTFSFKKIRLAPAVILPTMLGVAFYVAVLVSSPWITLALTQIAYLSSLPFSIRLHRRFLRHDGAAGAPPAP</sequence>
<dbReference type="GO" id="GO:0016780">
    <property type="term" value="F:phosphotransferase activity, for other substituted phosphate groups"/>
    <property type="evidence" value="ECO:0007669"/>
    <property type="project" value="InterPro"/>
</dbReference>
<keyword evidence="2" id="KW-0444">Lipid biosynthesis</keyword>
<dbReference type="Pfam" id="PF01066">
    <property type="entry name" value="CDP-OH_P_transf"/>
    <property type="match status" value="1"/>
</dbReference>
<keyword evidence="7 10" id="KW-0472">Membrane</keyword>
<evidence type="ECO:0000256" key="8">
    <source>
        <dbReference type="ARBA" id="ARBA00023209"/>
    </source>
</evidence>
<keyword evidence="4 10" id="KW-0812">Transmembrane</keyword>
<keyword evidence="3 12" id="KW-0808">Transferase</keyword>
<dbReference type="PANTHER" id="PTHR14269:SF61">
    <property type="entry name" value="CDP-DIACYLGLYCEROL--SERINE O-PHOSPHATIDYLTRANSFERASE"/>
    <property type="match status" value="1"/>
</dbReference>
<evidence type="ECO:0000256" key="3">
    <source>
        <dbReference type="ARBA" id="ARBA00022679"/>
    </source>
</evidence>
<feature type="transmembrane region" description="Helical" evidence="10">
    <location>
        <begin position="82"/>
        <end position="99"/>
    </location>
</feature>
<feature type="domain" description="CDP-alcohol phosphatidyltransferase C-terminal" evidence="11">
    <location>
        <begin position="202"/>
        <end position="236"/>
    </location>
</feature>
<evidence type="ECO:0000256" key="9">
    <source>
        <dbReference type="ARBA" id="ARBA00023264"/>
    </source>
</evidence>
<dbReference type="GO" id="GO:0016020">
    <property type="term" value="C:membrane"/>
    <property type="evidence" value="ECO:0007669"/>
    <property type="project" value="UniProtKB-SubCell"/>
</dbReference>
<proteinExistence type="predicted"/>
<dbReference type="PROSITE" id="PS00379">
    <property type="entry name" value="CDP_ALCOHOL_P_TRANSF"/>
    <property type="match status" value="1"/>
</dbReference>
<feature type="transmembrane region" description="Helical" evidence="10">
    <location>
        <begin position="105"/>
        <end position="125"/>
    </location>
</feature>
<gene>
    <name evidence="12" type="ORF">DF3PB_1650002</name>
</gene>
<reference evidence="12" key="1">
    <citation type="submission" date="2018-07" db="EMBL/GenBank/DDBJ databases">
        <authorList>
            <person name="Quirk P.G."/>
            <person name="Krulwich T.A."/>
        </authorList>
    </citation>
    <scope>NUCLEOTIDE SEQUENCE</scope>
</reference>
<evidence type="ECO:0000313" key="12">
    <source>
        <dbReference type="EMBL" id="SUS05027.1"/>
    </source>
</evidence>